<protein>
    <recommendedName>
        <fullName evidence="3">AB hydrolase-1 domain-containing protein</fullName>
    </recommendedName>
</protein>
<evidence type="ECO:0008006" key="3">
    <source>
        <dbReference type="Google" id="ProtNLM"/>
    </source>
</evidence>
<organism evidence="1">
    <name type="scientific">Oryza nivara</name>
    <name type="common">Indian wild rice</name>
    <name type="synonym">Oryza sativa f. spontanea</name>
    <dbReference type="NCBI Taxonomy" id="4536"/>
    <lineage>
        <taxon>Eukaryota</taxon>
        <taxon>Viridiplantae</taxon>
        <taxon>Streptophyta</taxon>
        <taxon>Embryophyta</taxon>
        <taxon>Tracheophyta</taxon>
        <taxon>Spermatophyta</taxon>
        <taxon>Magnoliopsida</taxon>
        <taxon>Liliopsida</taxon>
        <taxon>Poales</taxon>
        <taxon>Poaceae</taxon>
        <taxon>BOP clade</taxon>
        <taxon>Oryzoideae</taxon>
        <taxon>Oryzeae</taxon>
        <taxon>Oryzinae</taxon>
        <taxon>Oryza</taxon>
    </lineage>
</organism>
<dbReference type="GO" id="GO:0080032">
    <property type="term" value="F:methyl jasmonate esterase activity"/>
    <property type="evidence" value="ECO:0007669"/>
    <property type="project" value="TreeGrafter"/>
</dbReference>
<dbReference type="Proteomes" id="UP000006591">
    <property type="component" value="Chromosome 1"/>
</dbReference>
<dbReference type="AlphaFoldDB" id="A0A0E0FYG0"/>
<dbReference type="InterPro" id="IPR045889">
    <property type="entry name" value="MES/HNL"/>
</dbReference>
<sequence>MKDDRLLTSANYGSVKRVCLMAMEDDLKEVHRYMITLSPGVEVEEIAGADHAVMCSRLRELSDLLAKIGSKYD</sequence>
<dbReference type="GO" id="GO:0080030">
    <property type="term" value="F:methyl indole-3-acetate esterase activity"/>
    <property type="evidence" value="ECO:0007669"/>
    <property type="project" value="TreeGrafter"/>
</dbReference>
<name>A0A0E0FYG0_ORYNI</name>
<dbReference type="Gramene" id="ONIVA01G49030.1">
    <property type="protein sequence ID" value="ONIVA01G49030.1"/>
    <property type="gene ID" value="ONIVA01G49030"/>
</dbReference>
<dbReference type="PANTHER" id="PTHR10992:SF1004">
    <property type="entry name" value="ESTERASE PIR7B"/>
    <property type="match status" value="1"/>
</dbReference>
<evidence type="ECO:0000313" key="1">
    <source>
        <dbReference type="EnsemblPlants" id="ONIVA01G49030.1"/>
    </source>
</evidence>
<dbReference type="STRING" id="4536.A0A0E0FYG0"/>
<dbReference type="GO" id="GO:0009696">
    <property type="term" value="P:salicylic acid metabolic process"/>
    <property type="evidence" value="ECO:0007669"/>
    <property type="project" value="TreeGrafter"/>
</dbReference>
<dbReference type="Gene3D" id="3.40.50.1820">
    <property type="entry name" value="alpha/beta hydrolase"/>
    <property type="match status" value="1"/>
</dbReference>
<dbReference type="GO" id="GO:0080031">
    <property type="term" value="F:methyl salicylate esterase activity"/>
    <property type="evidence" value="ECO:0007669"/>
    <property type="project" value="TreeGrafter"/>
</dbReference>
<dbReference type="EnsemblPlants" id="ONIVA01G49030.1">
    <property type="protein sequence ID" value="ONIVA01G49030.1"/>
    <property type="gene ID" value="ONIVA01G49030"/>
</dbReference>
<dbReference type="PANTHER" id="PTHR10992">
    <property type="entry name" value="METHYLESTERASE FAMILY MEMBER"/>
    <property type="match status" value="1"/>
</dbReference>
<dbReference type="HOGENOM" id="CLU_046066_7_3_1"/>
<accession>A0A0E0FYG0</accession>
<evidence type="ECO:0000313" key="2">
    <source>
        <dbReference type="Proteomes" id="UP000006591"/>
    </source>
</evidence>
<proteinExistence type="predicted"/>
<dbReference type="OMA" id="LHIANKY"/>
<reference evidence="1" key="1">
    <citation type="submission" date="2015-04" db="UniProtKB">
        <authorList>
            <consortium name="EnsemblPlants"/>
        </authorList>
    </citation>
    <scope>IDENTIFICATION</scope>
    <source>
        <strain evidence="1">SL10</strain>
    </source>
</reference>
<keyword evidence="2" id="KW-1185">Reference proteome</keyword>
<dbReference type="GO" id="GO:0009694">
    <property type="term" value="P:jasmonic acid metabolic process"/>
    <property type="evidence" value="ECO:0007669"/>
    <property type="project" value="TreeGrafter"/>
</dbReference>
<dbReference type="InterPro" id="IPR029058">
    <property type="entry name" value="AB_hydrolase_fold"/>
</dbReference>
<reference evidence="1" key="2">
    <citation type="submission" date="2018-04" db="EMBL/GenBank/DDBJ databases">
        <title>OnivRS2 (Oryza nivara Reference Sequence Version 2).</title>
        <authorList>
            <person name="Zhang J."/>
            <person name="Kudrna D."/>
            <person name="Lee S."/>
            <person name="Talag J."/>
            <person name="Rajasekar S."/>
            <person name="Welchert J."/>
            <person name="Hsing Y.-I."/>
            <person name="Wing R.A."/>
        </authorList>
    </citation>
    <scope>NUCLEOTIDE SEQUENCE [LARGE SCALE GENOMIC DNA]</scope>
</reference>